<organism evidence="2 3">
    <name type="scientific">Triticum urartu</name>
    <name type="common">Red wild einkorn</name>
    <name type="synonym">Crithodium urartu</name>
    <dbReference type="NCBI Taxonomy" id="4572"/>
    <lineage>
        <taxon>Eukaryota</taxon>
        <taxon>Viridiplantae</taxon>
        <taxon>Streptophyta</taxon>
        <taxon>Embryophyta</taxon>
        <taxon>Tracheophyta</taxon>
        <taxon>Spermatophyta</taxon>
        <taxon>Magnoliopsida</taxon>
        <taxon>Liliopsida</taxon>
        <taxon>Poales</taxon>
        <taxon>Poaceae</taxon>
        <taxon>BOP clade</taxon>
        <taxon>Pooideae</taxon>
        <taxon>Triticodae</taxon>
        <taxon>Triticeae</taxon>
        <taxon>Triticinae</taxon>
        <taxon>Triticum</taxon>
    </lineage>
</organism>
<feature type="compositionally biased region" description="Basic residues" evidence="1">
    <location>
        <begin position="136"/>
        <end position="146"/>
    </location>
</feature>
<reference evidence="3" key="1">
    <citation type="journal article" date="2013" name="Nature">
        <title>Draft genome of the wheat A-genome progenitor Triticum urartu.</title>
        <authorList>
            <person name="Ling H.Q."/>
            <person name="Zhao S."/>
            <person name="Liu D."/>
            <person name="Wang J."/>
            <person name="Sun H."/>
            <person name="Zhang C."/>
            <person name="Fan H."/>
            <person name="Li D."/>
            <person name="Dong L."/>
            <person name="Tao Y."/>
            <person name="Gao C."/>
            <person name="Wu H."/>
            <person name="Li Y."/>
            <person name="Cui Y."/>
            <person name="Guo X."/>
            <person name="Zheng S."/>
            <person name="Wang B."/>
            <person name="Yu K."/>
            <person name="Liang Q."/>
            <person name="Yang W."/>
            <person name="Lou X."/>
            <person name="Chen J."/>
            <person name="Feng M."/>
            <person name="Jian J."/>
            <person name="Zhang X."/>
            <person name="Luo G."/>
            <person name="Jiang Y."/>
            <person name="Liu J."/>
            <person name="Wang Z."/>
            <person name="Sha Y."/>
            <person name="Zhang B."/>
            <person name="Wu H."/>
            <person name="Tang D."/>
            <person name="Shen Q."/>
            <person name="Xue P."/>
            <person name="Zou S."/>
            <person name="Wang X."/>
            <person name="Liu X."/>
            <person name="Wang F."/>
            <person name="Yang Y."/>
            <person name="An X."/>
            <person name="Dong Z."/>
            <person name="Zhang K."/>
            <person name="Zhang X."/>
            <person name="Luo M.C."/>
            <person name="Dvorak J."/>
            <person name="Tong Y."/>
            <person name="Wang J."/>
            <person name="Yang H."/>
            <person name="Li Z."/>
            <person name="Wang D."/>
            <person name="Zhang A."/>
            <person name="Wang J."/>
        </authorList>
    </citation>
    <scope>NUCLEOTIDE SEQUENCE</scope>
    <source>
        <strain evidence="3">cv. G1812</strain>
    </source>
</reference>
<evidence type="ECO:0000313" key="3">
    <source>
        <dbReference type="Proteomes" id="UP000015106"/>
    </source>
</evidence>
<dbReference type="Gramene" id="TuG1812G0100003120.01.T01">
    <property type="protein sequence ID" value="TuG1812G0100003120.01.T01.cds444070"/>
    <property type="gene ID" value="TuG1812G0100003120.01"/>
</dbReference>
<name>A0A8R7P1E9_TRIUA</name>
<proteinExistence type="predicted"/>
<feature type="compositionally biased region" description="Polar residues" evidence="1">
    <location>
        <begin position="67"/>
        <end position="94"/>
    </location>
</feature>
<sequence length="192" mass="22092">MKLDFQHQQSERTNMNITVLWGGVLWLPARAHVQALNGTASHHRRTSELAFPVLQGLFFLKEKSKQETTTIEVAADTGSNRTTSPWSPGRSMQSPRATPTAPRRRAPPPRRRNPKQRTQRTARMPPSQRTPGTSRTPRRNRRRRRSTAGTRHLQRAEASGTASSRRRRRRGRRPPRRPPSAPRSRWWVPPGR</sequence>
<accession>A0A8R7P1E9</accession>
<dbReference type="EnsemblPlants" id="TuG1812G0100003120.01.T01">
    <property type="protein sequence ID" value="TuG1812G0100003120.01.T01.cds444070"/>
    <property type="gene ID" value="TuG1812G0100003120.01"/>
</dbReference>
<feature type="compositionally biased region" description="Low complexity" evidence="1">
    <location>
        <begin position="147"/>
        <end position="163"/>
    </location>
</feature>
<reference evidence="2" key="3">
    <citation type="submission" date="2022-06" db="UniProtKB">
        <authorList>
            <consortium name="EnsemblPlants"/>
        </authorList>
    </citation>
    <scope>IDENTIFICATION</scope>
</reference>
<evidence type="ECO:0000313" key="2">
    <source>
        <dbReference type="EnsemblPlants" id="TuG1812G0100003120.01.T01.cds444070"/>
    </source>
</evidence>
<protein>
    <submittedName>
        <fullName evidence="2">Uncharacterized protein</fullName>
    </submittedName>
</protein>
<evidence type="ECO:0000256" key="1">
    <source>
        <dbReference type="SAM" id="MobiDB-lite"/>
    </source>
</evidence>
<feature type="compositionally biased region" description="Basic residues" evidence="1">
    <location>
        <begin position="102"/>
        <end position="120"/>
    </location>
</feature>
<keyword evidence="3" id="KW-1185">Reference proteome</keyword>
<reference evidence="2" key="2">
    <citation type="submission" date="2018-03" db="EMBL/GenBank/DDBJ databases">
        <title>The Triticum urartu genome reveals the dynamic nature of wheat genome evolution.</title>
        <authorList>
            <person name="Ling H."/>
            <person name="Ma B."/>
            <person name="Shi X."/>
            <person name="Liu H."/>
            <person name="Dong L."/>
            <person name="Sun H."/>
            <person name="Cao Y."/>
            <person name="Gao Q."/>
            <person name="Zheng S."/>
            <person name="Li Y."/>
            <person name="Yu Y."/>
            <person name="Du H."/>
            <person name="Qi M."/>
            <person name="Li Y."/>
            <person name="Yu H."/>
            <person name="Cui Y."/>
            <person name="Wang N."/>
            <person name="Chen C."/>
            <person name="Wu H."/>
            <person name="Zhao Y."/>
            <person name="Zhang J."/>
            <person name="Li Y."/>
            <person name="Zhou W."/>
            <person name="Zhang B."/>
            <person name="Hu W."/>
            <person name="Eijk M."/>
            <person name="Tang J."/>
            <person name="Witsenboer H."/>
            <person name="Zhao S."/>
            <person name="Li Z."/>
            <person name="Zhang A."/>
            <person name="Wang D."/>
            <person name="Liang C."/>
        </authorList>
    </citation>
    <scope>NUCLEOTIDE SEQUENCE [LARGE SCALE GENOMIC DNA]</scope>
    <source>
        <strain evidence="2">cv. G1812</strain>
    </source>
</reference>
<dbReference type="Proteomes" id="UP000015106">
    <property type="component" value="Chromosome 1"/>
</dbReference>
<feature type="region of interest" description="Disordered" evidence="1">
    <location>
        <begin position="65"/>
        <end position="192"/>
    </location>
</feature>
<dbReference type="AlphaFoldDB" id="A0A8R7P1E9"/>
<feature type="compositionally biased region" description="Basic residues" evidence="1">
    <location>
        <begin position="164"/>
        <end position="176"/>
    </location>
</feature>